<dbReference type="Proteomes" id="UP001176891">
    <property type="component" value="Unassembled WGS sequence"/>
</dbReference>
<organism evidence="2 3">
    <name type="scientific">Flavivirga amylovorans</name>
    <dbReference type="NCBI Taxonomy" id="870486"/>
    <lineage>
        <taxon>Bacteria</taxon>
        <taxon>Pseudomonadati</taxon>
        <taxon>Bacteroidota</taxon>
        <taxon>Flavobacteriia</taxon>
        <taxon>Flavobacteriales</taxon>
        <taxon>Flavobacteriaceae</taxon>
        <taxon>Flavivirga</taxon>
    </lineage>
</organism>
<keyword evidence="3" id="KW-1185">Reference proteome</keyword>
<protein>
    <submittedName>
        <fullName evidence="2">Uncharacterized protein</fullName>
    </submittedName>
</protein>
<name>A0ABT8X3J6_9FLAO</name>
<accession>A0ABT8X3J6</accession>
<comment type="caution">
    <text evidence="2">The sequence shown here is derived from an EMBL/GenBank/DDBJ whole genome shotgun (WGS) entry which is preliminary data.</text>
</comment>
<dbReference type="SUPFAM" id="SSF51445">
    <property type="entry name" value="(Trans)glycosidases"/>
    <property type="match status" value="1"/>
</dbReference>
<gene>
    <name evidence="2" type="ORF">Q4Q39_13990</name>
</gene>
<dbReference type="RefSeq" id="WP_303283132.1">
    <property type="nucleotide sequence ID" value="NZ_BAABCZ010000009.1"/>
</dbReference>
<feature type="signal peptide" evidence="1">
    <location>
        <begin position="1"/>
        <end position="19"/>
    </location>
</feature>
<evidence type="ECO:0000313" key="2">
    <source>
        <dbReference type="EMBL" id="MDO5988519.1"/>
    </source>
</evidence>
<evidence type="ECO:0000313" key="3">
    <source>
        <dbReference type="Proteomes" id="UP001176891"/>
    </source>
</evidence>
<dbReference type="EMBL" id="JAUOEM010000004">
    <property type="protein sequence ID" value="MDO5988519.1"/>
    <property type="molecule type" value="Genomic_DNA"/>
</dbReference>
<feature type="chain" id="PRO_5047178246" evidence="1">
    <location>
        <begin position="20"/>
        <end position="570"/>
    </location>
</feature>
<sequence length="570" mass="65645">MKKFISVTLCLMLCATVNAQKKLNHSNKERGGYEIFVGLVGNPMVIEDIKWDDEQMEDLKELGVNMVQLSLAWGGKPGGEVINIEDLDEDSTQMDKWKFRVKQCVKHGMKPLAHFGIPRMLNMATYKPACITNKVVIAKYDGLIRKFMKNFPEVNDILVYTYDQQAWLCSEFGPCPRCTGIPLHDRLPGFLNMINTAMKESRSKDTKTTLWWKPWEISKGQTINIMKRLNHENFGLMLNSSTSNEVYPFNDGSFSSDLGLRRLVQYAYENNIPVVGEFDHTLYKPLYQIDDYFPRLIYEQMKGWKDMKGVVGIKEYYGFAPSTYSVNFAMLEAWLKNPDASVDTLLKQIAKPYGKKSSEYMIEAWDYIAQGVVAYPWDVTYLIGPLGLQRGGGVSHPWNYVKIMNGTWDTPIWEANRRANFMMTDTKVAHPWIFEDAGLRLEDAAELNFKAVKTFDKAIVQNEGMTQEIKKQRDFIEVTAKALKAKGLHFALTIASQNARTVSADKEQFEKVCKRIKFLLQEDINNGFTEAKEKLRQFEQNPSKWLNENFATHTWQSFAEPNWSKWITPE</sequence>
<reference evidence="2" key="1">
    <citation type="submission" date="2023-07" db="EMBL/GenBank/DDBJ databases">
        <title>Two novel species in the genus Flavivirga.</title>
        <authorList>
            <person name="Kwon K."/>
        </authorList>
    </citation>
    <scope>NUCLEOTIDE SEQUENCE</scope>
    <source>
        <strain evidence="2">KACC 14157</strain>
    </source>
</reference>
<keyword evidence="1" id="KW-0732">Signal</keyword>
<evidence type="ECO:0000256" key="1">
    <source>
        <dbReference type="SAM" id="SignalP"/>
    </source>
</evidence>
<proteinExistence type="predicted"/>
<dbReference type="InterPro" id="IPR017853">
    <property type="entry name" value="GH"/>
</dbReference>